<protein>
    <submittedName>
        <fullName evidence="5">AraC family transcriptional regulator</fullName>
    </submittedName>
</protein>
<proteinExistence type="predicted"/>
<dbReference type="SMART" id="SM00342">
    <property type="entry name" value="HTH_ARAC"/>
    <property type="match status" value="1"/>
</dbReference>
<comment type="caution">
    <text evidence="5">The sequence shown here is derived from an EMBL/GenBank/DDBJ whole genome shotgun (WGS) entry which is preliminary data.</text>
</comment>
<dbReference type="InterPro" id="IPR050204">
    <property type="entry name" value="AraC_XylS_family_regulators"/>
</dbReference>
<reference evidence="5 6" key="1">
    <citation type="submission" date="2018-08" db="EMBL/GenBank/DDBJ databases">
        <title>Mountain-cultivated ginseng endophyte, Burkholderia stabilis and its activity against ginseng root rot disease.</title>
        <authorList>
            <person name="Tapan Kumar M."/>
            <person name="Bae H."/>
            <person name="Shanmugam G."/>
            <person name="Jeon J."/>
        </authorList>
    </citation>
    <scope>NUCLEOTIDE SEQUENCE [LARGE SCALE GENOMIC DNA]</scope>
    <source>
        <strain evidence="5 6">EB159</strain>
    </source>
</reference>
<accession>A0A4V1PR10</accession>
<evidence type="ECO:0000256" key="3">
    <source>
        <dbReference type="ARBA" id="ARBA00023163"/>
    </source>
</evidence>
<evidence type="ECO:0000256" key="1">
    <source>
        <dbReference type="ARBA" id="ARBA00023015"/>
    </source>
</evidence>
<dbReference type="InterPro" id="IPR020449">
    <property type="entry name" value="Tscrpt_reg_AraC-type_HTH"/>
</dbReference>
<dbReference type="PANTHER" id="PTHR46796">
    <property type="entry name" value="HTH-TYPE TRANSCRIPTIONAL ACTIVATOR RHAS-RELATED"/>
    <property type="match status" value="1"/>
</dbReference>
<organism evidence="5 6">
    <name type="scientific">Burkholderia stabilis</name>
    <dbReference type="NCBI Taxonomy" id="95485"/>
    <lineage>
        <taxon>Bacteria</taxon>
        <taxon>Pseudomonadati</taxon>
        <taxon>Pseudomonadota</taxon>
        <taxon>Betaproteobacteria</taxon>
        <taxon>Burkholderiales</taxon>
        <taxon>Burkholderiaceae</taxon>
        <taxon>Burkholderia</taxon>
        <taxon>Burkholderia cepacia complex</taxon>
    </lineage>
</organism>
<dbReference type="InterPro" id="IPR018060">
    <property type="entry name" value="HTH_AraC"/>
</dbReference>
<evidence type="ECO:0000259" key="4">
    <source>
        <dbReference type="PROSITE" id="PS01124"/>
    </source>
</evidence>
<evidence type="ECO:0000313" key="5">
    <source>
        <dbReference type="EMBL" id="RXV65964.1"/>
    </source>
</evidence>
<keyword evidence="3" id="KW-0804">Transcription</keyword>
<dbReference type="AlphaFoldDB" id="A0A4V1PR10"/>
<dbReference type="Proteomes" id="UP000289650">
    <property type="component" value="Unassembled WGS sequence"/>
</dbReference>
<evidence type="ECO:0000256" key="2">
    <source>
        <dbReference type="ARBA" id="ARBA00023125"/>
    </source>
</evidence>
<dbReference type="PANTHER" id="PTHR46796:SF6">
    <property type="entry name" value="ARAC SUBFAMILY"/>
    <property type="match status" value="1"/>
</dbReference>
<dbReference type="InterPro" id="IPR009057">
    <property type="entry name" value="Homeodomain-like_sf"/>
</dbReference>
<sequence length="234" mass="26491">MFGCCGGHIRTAGTIYRAPDESVIMTRADAELCDAGAGSDFQSVDFYPAHFRQIFAEVGELVDPDSHTRFWPEPLRVVEAPVAVIRMADLLSRASPPLLLRFVYLYCLGADRAYFSRLMHHMMAGDTTFVDFVEANALRQWSVARFADSFGLPLRKFNILFTEKFGMPAKRWLLERRLGHAQHLLAATSMRVVDIALECGFASHAHFTDSFRKHFLCNPTQYRLQIAQPERSAV</sequence>
<gene>
    <name evidence="5" type="ORF">D1006_34865</name>
</gene>
<keyword evidence="2" id="KW-0238">DNA-binding</keyword>
<dbReference type="Pfam" id="PF12833">
    <property type="entry name" value="HTH_18"/>
    <property type="match status" value="1"/>
</dbReference>
<keyword evidence="1" id="KW-0805">Transcription regulation</keyword>
<feature type="domain" description="HTH araC/xylS-type" evidence="4">
    <location>
        <begin position="127"/>
        <end position="225"/>
    </location>
</feature>
<dbReference type="GO" id="GO:0003700">
    <property type="term" value="F:DNA-binding transcription factor activity"/>
    <property type="evidence" value="ECO:0007669"/>
    <property type="project" value="InterPro"/>
</dbReference>
<dbReference type="SUPFAM" id="SSF46689">
    <property type="entry name" value="Homeodomain-like"/>
    <property type="match status" value="1"/>
</dbReference>
<dbReference type="PROSITE" id="PS01124">
    <property type="entry name" value="HTH_ARAC_FAMILY_2"/>
    <property type="match status" value="1"/>
</dbReference>
<dbReference type="OrthoDB" id="9816344at2"/>
<dbReference type="GO" id="GO:0043565">
    <property type="term" value="F:sequence-specific DNA binding"/>
    <property type="evidence" value="ECO:0007669"/>
    <property type="project" value="InterPro"/>
</dbReference>
<evidence type="ECO:0000313" key="6">
    <source>
        <dbReference type="Proteomes" id="UP000289650"/>
    </source>
</evidence>
<dbReference type="PRINTS" id="PR00032">
    <property type="entry name" value="HTHARAC"/>
</dbReference>
<name>A0A4V1PR10_9BURK</name>
<dbReference type="Gene3D" id="1.10.10.60">
    <property type="entry name" value="Homeodomain-like"/>
    <property type="match status" value="1"/>
</dbReference>
<dbReference type="EMBL" id="QWEX01000003">
    <property type="protein sequence ID" value="RXV65964.1"/>
    <property type="molecule type" value="Genomic_DNA"/>
</dbReference>